<proteinExistence type="predicted"/>
<evidence type="ECO:0000256" key="1">
    <source>
        <dbReference type="SAM" id="MobiDB-lite"/>
    </source>
</evidence>
<feature type="chain" id="PRO_5017385337" evidence="2">
    <location>
        <begin position="21"/>
        <end position="340"/>
    </location>
</feature>
<name>A0A3A1WQ01_9HYPH</name>
<accession>A0A3A1WQ01</accession>
<keyword evidence="2" id="KW-0732">Signal</keyword>
<dbReference type="OrthoDB" id="330924at2"/>
<dbReference type="Proteomes" id="UP000265750">
    <property type="component" value="Unassembled WGS sequence"/>
</dbReference>
<dbReference type="EMBL" id="QYRN01000003">
    <property type="protein sequence ID" value="RIY02072.1"/>
    <property type="molecule type" value="Genomic_DNA"/>
</dbReference>
<reference evidence="4" key="1">
    <citation type="submission" date="2018-09" db="EMBL/GenBank/DDBJ databases">
        <authorList>
            <person name="Tuo L."/>
        </authorList>
    </citation>
    <scope>NUCLEOTIDE SEQUENCE [LARGE SCALE GENOMIC DNA]</scope>
    <source>
        <strain evidence="4">M2BS4Y-1</strain>
    </source>
</reference>
<dbReference type="RefSeq" id="WP_119539209.1">
    <property type="nucleotide sequence ID" value="NZ_QYRN01000003.1"/>
</dbReference>
<sequence>MRPSLLACVGLLAAATSAHAQTGGSFRDWALSCTPGLRCDAQTFAAASEGITAFGLERDAAADAPLRLTLWVVGEARPAGDVVFRVDGTEALSLPASAFAATTGDEVAASAEGVRTALLPKLRDGEAVEVSTRIGDRAVSQRFSLSGLVAALRKMDDDQGRIGTRTALTDRGDKPLPDRAALPADVATADDLPAPVRALWQGAGGCAERDEDGTYGNLGFSVPFGADTRLFVLACGMPGAYNYPSRLYSYTAGENLADAVPLATMTADGPTADLTVWNVDFSGDHLWSLMKGRGLGDCGRTATWRIDAQAGALVLVEAREKQDCDGEGDPESWPLLWPKA</sequence>
<feature type="signal peptide" evidence="2">
    <location>
        <begin position="1"/>
        <end position="20"/>
    </location>
</feature>
<dbReference type="Pfam" id="PF06674">
    <property type="entry name" value="DUF1176"/>
    <property type="match status" value="1"/>
</dbReference>
<keyword evidence="4" id="KW-1185">Reference proteome</keyword>
<dbReference type="InterPro" id="IPR009560">
    <property type="entry name" value="DUF1176"/>
</dbReference>
<feature type="region of interest" description="Disordered" evidence="1">
    <location>
        <begin position="321"/>
        <end position="340"/>
    </location>
</feature>
<evidence type="ECO:0000256" key="2">
    <source>
        <dbReference type="SAM" id="SignalP"/>
    </source>
</evidence>
<gene>
    <name evidence="3" type="ORF">D3218_07150</name>
</gene>
<organism evidence="3 4">
    <name type="scientific">Aureimonas flava</name>
    <dbReference type="NCBI Taxonomy" id="2320271"/>
    <lineage>
        <taxon>Bacteria</taxon>
        <taxon>Pseudomonadati</taxon>
        <taxon>Pseudomonadota</taxon>
        <taxon>Alphaproteobacteria</taxon>
        <taxon>Hyphomicrobiales</taxon>
        <taxon>Aurantimonadaceae</taxon>
        <taxon>Aureimonas</taxon>
    </lineage>
</organism>
<comment type="caution">
    <text evidence="3">The sequence shown here is derived from an EMBL/GenBank/DDBJ whole genome shotgun (WGS) entry which is preliminary data.</text>
</comment>
<evidence type="ECO:0000313" key="3">
    <source>
        <dbReference type="EMBL" id="RIY02072.1"/>
    </source>
</evidence>
<evidence type="ECO:0000313" key="4">
    <source>
        <dbReference type="Proteomes" id="UP000265750"/>
    </source>
</evidence>
<dbReference type="AlphaFoldDB" id="A0A3A1WQ01"/>
<protein>
    <submittedName>
        <fullName evidence="3">DUF1176 domain-containing protein</fullName>
    </submittedName>
</protein>